<dbReference type="Proteomes" id="UP000827976">
    <property type="component" value="Chromosome 7"/>
</dbReference>
<keyword evidence="2" id="KW-1185">Reference proteome</keyword>
<gene>
    <name evidence="1" type="ORF">IHE45_07G072500</name>
</gene>
<accession>A0ACB7VSJ4</accession>
<sequence>MAVVENLTGSSDHGLRARPSHGRDDRDVRELQELMSKLNPIAEEFVPPSLMAKSGAVDGGSHFDGGIGNGVGGRSERLVIPQGGRRLTIGLPKLRKALRFGRLYTFQTLITSEPSLRCQEWSNHLPEQCQILFFLQQKHWFVKEFSDIKIRVSDLVQHLECDELILQMFHHFLRTILVCHYLYSTIMVFNKNL</sequence>
<dbReference type="EMBL" id="CM037017">
    <property type="protein sequence ID" value="KAH7677273.1"/>
    <property type="molecule type" value="Genomic_DNA"/>
</dbReference>
<organism evidence="1 2">
    <name type="scientific">Dioscorea alata</name>
    <name type="common">Purple yam</name>
    <dbReference type="NCBI Taxonomy" id="55571"/>
    <lineage>
        <taxon>Eukaryota</taxon>
        <taxon>Viridiplantae</taxon>
        <taxon>Streptophyta</taxon>
        <taxon>Embryophyta</taxon>
        <taxon>Tracheophyta</taxon>
        <taxon>Spermatophyta</taxon>
        <taxon>Magnoliopsida</taxon>
        <taxon>Liliopsida</taxon>
        <taxon>Dioscoreales</taxon>
        <taxon>Dioscoreaceae</taxon>
        <taxon>Dioscorea</taxon>
    </lineage>
</organism>
<evidence type="ECO:0000313" key="2">
    <source>
        <dbReference type="Proteomes" id="UP000827976"/>
    </source>
</evidence>
<comment type="caution">
    <text evidence="1">The sequence shown here is derived from an EMBL/GenBank/DDBJ whole genome shotgun (WGS) entry which is preliminary data.</text>
</comment>
<protein>
    <submittedName>
        <fullName evidence="1">Ataxin-2 C-terminal protein</fullName>
    </submittedName>
</protein>
<name>A0ACB7VSJ4_DIOAL</name>
<evidence type="ECO:0000313" key="1">
    <source>
        <dbReference type="EMBL" id="KAH7677273.1"/>
    </source>
</evidence>
<reference evidence="2" key="1">
    <citation type="journal article" date="2022" name="Nat. Commun.">
        <title>Chromosome evolution and the genetic basis of agronomically important traits in greater yam.</title>
        <authorList>
            <person name="Bredeson J.V."/>
            <person name="Lyons J.B."/>
            <person name="Oniyinde I.O."/>
            <person name="Okereke N.R."/>
            <person name="Kolade O."/>
            <person name="Nnabue I."/>
            <person name="Nwadili C.O."/>
            <person name="Hribova E."/>
            <person name="Parker M."/>
            <person name="Nwogha J."/>
            <person name="Shu S."/>
            <person name="Carlson J."/>
            <person name="Kariba R."/>
            <person name="Muthemba S."/>
            <person name="Knop K."/>
            <person name="Barton G.J."/>
            <person name="Sherwood A.V."/>
            <person name="Lopez-Montes A."/>
            <person name="Asiedu R."/>
            <person name="Jamnadass R."/>
            <person name="Muchugi A."/>
            <person name="Goodstein D."/>
            <person name="Egesi C.N."/>
            <person name="Featherston J."/>
            <person name="Asfaw A."/>
            <person name="Simpson G.G."/>
            <person name="Dolezel J."/>
            <person name="Hendre P.S."/>
            <person name="Van Deynze A."/>
            <person name="Kumar P.L."/>
            <person name="Obidiegwu J.E."/>
            <person name="Bhattacharjee R."/>
            <person name="Rokhsar D.S."/>
        </authorList>
    </citation>
    <scope>NUCLEOTIDE SEQUENCE [LARGE SCALE GENOMIC DNA]</scope>
    <source>
        <strain evidence="2">cv. TDa95/00328</strain>
    </source>
</reference>
<proteinExistence type="predicted"/>